<dbReference type="Gene3D" id="1.20.120.420">
    <property type="entry name" value="translation initiation factor eif-2b, domain 1"/>
    <property type="match status" value="1"/>
</dbReference>
<evidence type="ECO:0000256" key="9">
    <source>
        <dbReference type="RuleBase" id="RU003814"/>
    </source>
</evidence>
<dbReference type="OMA" id="CETRPLN"/>
<proteinExistence type="inferred from homology"/>
<keyword evidence="7" id="KW-0413">Isomerase</keyword>
<dbReference type="InterPro" id="IPR005251">
    <property type="entry name" value="IF-M1Pi"/>
</dbReference>
<dbReference type="NCBIfam" id="NF004326">
    <property type="entry name" value="PRK05720.1"/>
    <property type="match status" value="1"/>
</dbReference>
<dbReference type="InterPro" id="IPR000649">
    <property type="entry name" value="IF-2B-related"/>
</dbReference>
<evidence type="ECO:0000256" key="1">
    <source>
        <dbReference type="ARBA" id="ARBA00004123"/>
    </source>
</evidence>
<dbReference type="Pfam" id="PF01008">
    <property type="entry name" value="IF-2B"/>
    <property type="match status" value="1"/>
</dbReference>
<evidence type="ECO:0000256" key="3">
    <source>
        <dbReference type="ARBA" id="ARBA00007251"/>
    </source>
</evidence>
<reference evidence="11" key="1">
    <citation type="submission" date="2013-11" db="EMBL/GenBank/DDBJ databases">
        <title>The genomic landscape of the Guanapo guppy.</title>
        <authorList>
            <person name="Kuenstner A."/>
            <person name="Dreyer C."/>
        </authorList>
    </citation>
    <scope>NUCLEOTIDE SEQUENCE</scope>
    <source>
        <strain evidence="11">Guanapo</strain>
    </source>
</reference>
<reference evidence="10" key="3">
    <citation type="submission" date="2025-09" db="UniProtKB">
        <authorList>
            <consortium name="Ensembl"/>
        </authorList>
    </citation>
    <scope>IDENTIFICATION</scope>
    <source>
        <strain evidence="10">Guanapo</strain>
    </source>
</reference>
<evidence type="ECO:0000256" key="2">
    <source>
        <dbReference type="ARBA" id="ARBA00004496"/>
    </source>
</evidence>
<dbReference type="PANTHER" id="PTHR43475:SF1">
    <property type="entry name" value="METHYLTHIORIBOSE-1-PHOSPHATE ISOMERASE"/>
    <property type="match status" value="1"/>
</dbReference>
<evidence type="ECO:0000256" key="5">
    <source>
        <dbReference type="ARBA" id="ARBA00022605"/>
    </source>
</evidence>
<dbReference type="SUPFAM" id="SSF100950">
    <property type="entry name" value="NagB/RpiA/CoA transferase-like"/>
    <property type="match status" value="1"/>
</dbReference>
<keyword evidence="11" id="KW-1185">Reference proteome</keyword>
<evidence type="ECO:0000256" key="8">
    <source>
        <dbReference type="ARBA" id="ARBA00023242"/>
    </source>
</evidence>
<keyword evidence="4" id="KW-0963">Cytoplasm</keyword>
<dbReference type="GO" id="GO:0019509">
    <property type="term" value="P:L-methionine salvage from methylthioadenosine"/>
    <property type="evidence" value="ECO:0007669"/>
    <property type="project" value="TreeGrafter"/>
</dbReference>
<accession>A0A3P9MT86</accession>
<evidence type="ECO:0000256" key="4">
    <source>
        <dbReference type="ARBA" id="ARBA00022490"/>
    </source>
</evidence>
<keyword evidence="5" id="KW-0028">Amino-acid biosynthesis</keyword>
<comment type="similarity">
    <text evidence="3 9">Belongs to the eIF-2B alpha/beta/delta subunits family.</text>
</comment>
<dbReference type="InterPro" id="IPR011559">
    <property type="entry name" value="Initiation_fac_2B_a/b/d"/>
</dbReference>
<reference evidence="10" key="2">
    <citation type="submission" date="2025-08" db="UniProtKB">
        <authorList>
            <consortium name="Ensembl"/>
        </authorList>
    </citation>
    <scope>IDENTIFICATION</scope>
    <source>
        <strain evidence="10">Guanapo</strain>
    </source>
</reference>
<evidence type="ECO:0000313" key="10">
    <source>
        <dbReference type="Ensembl" id="ENSPREP00000000563.1"/>
    </source>
</evidence>
<dbReference type="InterPro" id="IPR037171">
    <property type="entry name" value="NagB/RpiA_transferase-like"/>
</dbReference>
<evidence type="ECO:0000256" key="7">
    <source>
        <dbReference type="ARBA" id="ARBA00023235"/>
    </source>
</evidence>
<dbReference type="PANTHER" id="PTHR43475">
    <property type="entry name" value="METHYLTHIORIBOSE-1-PHOSPHATE ISOMERASE"/>
    <property type="match status" value="1"/>
</dbReference>
<evidence type="ECO:0000256" key="6">
    <source>
        <dbReference type="ARBA" id="ARBA00023167"/>
    </source>
</evidence>
<keyword evidence="8" id="KW-0539">Nucleus</keyword>
<dbReference type="GO" id="GO:0046523">
    <property type="term" value="F:S-methyl-5-thioribose-1-phosphate isomerase activity"/>
    <property type="evidence" value="ECO:0007669"/>
    <property type="project" value="TreeGrafter"/>
</dbReference>
<evidence type="ECO:0000313" key="11">
    <source>
        <dbReference type="Proteomes" id="UP000242638"/>
    </source>
</evidence>
<dbReference type="FunFam" id="1.20.120.420:FF:000003">
    <property type="entry name" value="Methylthioribose-1-phosphate isomerase"/>
    <property type="match status" value="1"/>
</dbReference>
<sequence>YLVFNFKFRSQSLEVRGAPAIAIVGCLSLAVELRAGAGGDDPVTFIRESLCHLTSARPTAVNMGRAARELMEPSERHAGEASSVKRTTSQAVISWIEDMLERDVNDNRKIGNYGAQHILSGVPRDSVTILTHCNTGSLATAGYGTALGVVRSLHGLGRLKRVYCTETRPYNQGSRLTAYEAVAEGIPATLITDSMAALTMREMDITAVVVGADRVVANGDTANKVGTYQLAIAAKHHGIPFYVAAPSTSCDLSLESGRDIIIEVRPPEELTSINGVPIAAPDLYNPLFISVFVNVSLCRVEGEVFFASTFKHYNYYATVSNCCMTEHVAKINCTLQSSPAEKISF</sequence>
<dbReference type="GeneTree" id="ENSGT00390000013732"/>
<comment type="subcellular location">
    <subcellularLocation>
        <location evidence="2">Cytoplasm</location>
    </subcellularLocation>
    <subcellularLocation>
        <location evidence="1">Nucleus</location>
    </subcellularLocation>
</comment>
<keyword evidence="6" id="KW-0486">Methionine biosynthesis</keyword>
<dbReference type="GO" id="GO:0005737">
    <property type="term" value="C:cytoplasm"/>
    <property type="evidence" value="ECO:0007669"/>
    <property type="project" value="UniProtKB-SubCell"/>
</dbReference>
<organism evidence="10 11">
    <name type="scientific">Poecilia reticulata</name>
    <name type="common">Guppy</name>
    <name type="synonym">Acanthophacelus reticulatus</name>
    <dbReference type="NCBI Taxonomy" id="8081"/>
    <lineage>
        <taxon>Eukaryota</taxon>
        <taxon>Metazoa</taxon>
        <taxon>Chordata</taxon>
        <taxon>Craniata</taxon>
        <taxon>Vertebrata</taxon>
        <taxon>Euteleostomi</taxon>
        <taxon>Actinopterygii</taxon>
        <taxon>Neopterygii</taxon>
        <taxon>Teleostei</taxon>
        <taxon>Neoteleostei</taxon>
        <taxon>Acanthomorphata</taxon>
        <taxon>Ovalentaria</taxon>
        <taxon>Atherinomorphae</taxon>
        <taxon>Cyprinodontiformes</taxon>
        <taxon>Poeciliidae</taxon>
        <taxon>Poeciliinae</taxon>
        <taxon>Poecilia</taxon>
    </lineage>
</organism>
<dbReference type="FunFam" id="3.40.50.10470:FF:000003">
    <property type="entry name" value="Methylthioribose-1-phosphate isomerase"/>
    <property type="match status" value="1"/>
</dbReference>
<name>A0A3P9MT86_POERE</name>
<dbReference type="NCBIfam" id="TIGR00512">
    <property type="entry name" value="salvage_mtnA"/>
    <property type="match status" value="1"/>
</dbReference>
<dbReference type="GO" id="GO:0005634">
    <property type="term" value="C:nucleus"/>
    <property type="evidence" value="ECO:0007669"/>
    <property type="project" value="UniProtKB-SubCell"/>
</dbReference>
<dbReference type="Proteomes" id="UP000242638">
    <property type="component" value="Unassembled WGS sequence"/>
</dbReference>
<dbReference type="Ensembl" id="ENSPRET00000000593.1">
    <property type="protein sequence ID" value="ENSPREP00000000563.1"/>
    <property type="gene ID" value="ENSPREG00000000422.1"/>
</dbReference>
<dbReference type="Gene3D" id="3.40.50.10470">
    <property type="entry name" value="Translation initiation factor eif-2b, domain 2"/>
    <property type="match status" value="1"/>
</dbReference>
<dbReference type="NCBIfam" id="TIGR00524">
    <property type="entry name" value="eIF-2B_rel"/>
    <property type="match status" value="1"/>
</dbReference>
<dbReference type="InterPro" id="IPR042529">
    <property type="entry name" value="IF_2B-like_C"/>
</dbReference>
<dbReference type="InterPro" id="IPR027363">
    <property type="entry name" value="M1Pi_N"/>
</dbReference>
<dbReference type="AlphaFoldDB" id="A0A3P9MT86"/>
<dbReference type="Bgee" id="ENSPREG00000000422">
    <property type="expression patterns" value="Expressed in head and 1 other cell type or tissue"/>
</dbReference>
<protein>
    <submittedName>
        <fullName evidence="10">Methylthioribose-1-phosphate isomerase 1</fullName>
    </submittedName>
</protein>
<dbReference type="STRING" id="8081.ENSPREP00000000563"/>